<feature type="domain" description="Exonuclease VII large subunit C-terminal" evidence="6">
    <location>
        <begin position="124"/>
        <end position="320"/>
    </location>
</feature>
<keyword evidence="3 5" id="KW-0378">Hydrolase</keyword>
<reference evidence="8 9" key="1">
    <citation type="submission" date="2018-08" db="EMBL/GenBank/DDBJ databases">
        <title>A genome reference for cultivated species of the human gut microbiota.</title>
        <authorList>
            <person name="Zou Y."/>
            <person name="Xue W."/>
            <person name="Luo G."/>
        </authorList>
    </citation>
    <scope>NUCLEOTIDE SEQUENCE [LARGE SCALE GENOMIC DNA]</scope>
    <source>
        <strain evidence="8 9">AM07-24</strain>
    </source>
</reference>
<protein>
    <recommendedName>
        <fullName evidence="5">Exodeoxyribonuclease 7 large subunit</fullName>
        <ecNumber evidence="5">3.1.11.6</ecNumber>
    </recommendedName>
    <alternativeName>
        <fullName evidence="5">Exodeoxyribonuclease VII large subunit</fullName>
        <shortName evidence="5">Exonuclease VII large subunit</shortName>
    </alternativeName>
</protein>
<name>A0A415E3N1_9FIRM</name>
<dbReference type="PANTHER" id="PTHR30008">
    <property type="entry name" value="EXODEOXYRIBONUCLEASE 7 LARGE SUBUNIT"/>
    <property type="match status" value="1"/>
</dbReference>
<keyword evidence="1 5" id="KW-0963">Cytoplasm</keyword>
<evidence type="ECO:0000259" key="7">
    <source>
        <dbReference type="Pfam" id="PF13742"/>
    </source>
</evidence>
<accession>A0A415E3N1</accession>
<comment type="caution">
    <text evidence="8">The sequence shown here is derived from an EMBL/GenBank/DDBJ whole genome shotgun (WGS) entry which is preliminary data.</text>
</comment>
<organism evidence="8 9">
    <name type="scientific">Emergencia timonensis</name>
    <dbReference type="NCBI Taxonomy" id="1776384"/>
    <lineage>
        <taxon>Bacteria</taxon>
        <taxon>Bacillati</taxon>
        <taxon>Bacillota</taxon>
        <taxon>Clostridia</taxon>
        <taxon>Peptostreptococcales</taxon>
        <taxon>Anaerovoracaceae</taxon>
        <taxon>Emergencia</taxon>
    </lineage>
</organism>
<dbReference type="Pfam" id="PF13742">
    <property type="entry name" value="tRNA_anti_2"/>
    <property type="match status" value="1"/>
</dbReference>
<dbReference type="Pfam" id="PF02601">
    <property type="entry name" value="Exonuc_VII_L"/>
    <property type="match status" value="1"/>
</dbReference>
<comment type="subcellular location">
    <subcellularLocation>
        <location evidence="5">Cytoplasm</location>
    </subcellularLocation>
</comment>
<keyword evidence="4 5" id="KW-0269">Exonuclease</keyword>
<comment type="function">
    <text evidence="5">Bidirectionally degrades single-stranded DNA into large acid-insoluble oligonucleotides, which are then degraded further into small acid-soluble oligonucleotides.</text>
</comment>
<dbReference type="EMBL" id="QRMS01000002">
    <property type="protein sequence ID" value="RHJ88241.1"/>
    <property type="molecule type" value="Genomic_DNA"/>
</dbReference>
<comment type="catalytic activity">
    <reaction evidence="5">
        <text>Exonucleolytic cleavage in either 5'- to 3'- or 3'- to 5'-direction to yield nucleoside 5'-phosphates.</text>
        <dbReference type="EC" id="3.1.11.6"/>
    </reaction>
</comment>
<evidence type="ECO:0000256" key="1">
    <source>
        <dbReference type="ARBA" id="ARBA00022490"/>
    </source>
</evidence>
<comment type="similarity">
    <text evidence="5">Belongs to the XseA family.</text>
</comment>
<dbReference type="GO" id="GO:0009318">
    <property type="term" value="C:exodeoxyribonuclease VII complex"/>
    <property type="evidence" value="ECO:0007669"/>
    <property type="project" value="UniProtKB-UniRule"/>
</dbReference>
<dbReference type="RefSeq" id="WP_118334843.1">
    <property type="nucleotide sequence ID" value="NZ_AP025567.1"/>
</dbReference>
<gene>
    <name evidence="5" type="primary">xseA</name>
    <name evidence="8" type="ORF">DW099_07445</name>
</gene>
<dbReference type="GO" id="GO:0008855">
    <property type="term" value="F:exodeoxyribonuclease VII activity"/>
    <property type="evidence" value="ECO:0007669"/>
    <property type="project" value="UniProtKB-UniRule"/>
</dbReference>
<dbReference type="InterPro" id="IPR020579">
    <property type="entry name" value="Exonuc_VII_lsu_C"/>
</dbReference>
<dbReference type="CDD" id="cd04489">
    <property type="entry name" value="ExoVII_LU_OBF"/>
    <property type="match status" value="1"/>
</dbReference>
<dbReference type="OrthoDB" id="9802795at2"/>
<evidence type="ECO:0000259" key="6">
    <source>
        <dbReference type="Pfam" id="PF02601"/>
    </source>
</evidence>
<evidence type="ECO:0000256" key="4">
    <source>
        <dbReference type="ARBA" id="ARBA00022839"/>
    </source>
</evidence>
<dbReference type="Proteomes" id="UP000284841">
    <property type="component" value="Unassembled WGS sequence"/>
</dbReference>
<dbReference type="InterPro" id="IPR003753">
    <property type="entry name" value="Exonuc_VII_L"/>
</dbReference>
<evidence type="ECO:0000256" key="2">
    <source>
        <dbReference type="ARBA" id="ARBA00022722"/>
    </source>
</evidence>
<evidence type="ECO:0000313" key="9">
    <source>
        <dbReference type="Proteomes" id="UP000284841"/>
    </source>
</evidence>
<dbReference type="AlphaFoldDB" id="A0A415E3N1"/>
<keyword evidence="9" id="KW-1185">Reference proteome</keyword>
<evidence type="ECO:0000313" key="8">
    <source>
        <dbReference type="EMBL" id="RHJ88241.1"/>
    </source>
</evidence>
<dbReference type="GO" id="GO:0003676">
    <property type="term" value="F:nucleic acid binding"/>
    <property type="evidence" value="ECO:0007669"/>
    <property type="project" value="InterPro"/>
</dbReference>
<dbReference type="PANTHER" id="PTHR30008:SF0">
    <property type="entry name" value="EXODEOXYRIBONUCLEASE 7 LARGE SUBUNIT"/>
    <property type="match status" value="1"/>
</dbReference>
<dbReference type="EC" id="3.1.11.6" evidence="5"/>
<dbReference type="InterPro" id="IPR025824">
    <property type="entry name" value="OB-fold_nuc-bd_dom"/>
</dbReference>
<sequence>MALKPISVSQLNDYIGRVIGTDPLLGAVVVKGEISNLKYHTSGHVYFSIIDAASKINCFLPREYAMQLHYQLDDGMEVTLTGSVNVFKKNGTYSIYVKNVEVSGAGNLAIAFEKMKEKLDKEGLFDQAHKKPIPKFPDKIGVITSNTGAAVRDILKILKSRNNLVDIVVFPVLVQGEAAAADIAGMIDYVNEHFGDIDTLIVGRGGGSADDLWAFNEEIVARSIYASQIPIISAVGHEIDFTISDLVADLRAETPTAAAQLAVPDTMQLKERLLDLKEHLYVQLSNKLMYNRLRIDNLAAEMRSHLHSLIVQRQNELERYRLVLEENNPKKILENGYSIITAENGHVVSSIGDLACGQTLRVSLKDGDAKCLVTEIGSERHE</sequence>
<evidence type="ECO:0000256" key="5">
    <source>
        <dbReference type="HAMAP-Rule" id="MF_00378"/>
    </source>
</evidence>
<dbReference type="STRING" id="1776384.GCA_900086585_03826"/>
<dbReference type="NCBIfam" id="TIGR00237">
    <property type="entry name" value="xseA"/>
    <property type="match status" value="1"/>
</dbReference>
<dbReference type="GO" id="GO:0005737">
    <property type="term" value="C:cytoplasm"/>
    <property type="evidence" value="ECO:0007669"/>
    <property type="project" value="UniProtKB-SubCell"/>
</dbReference>
<feature type="domain" description="OB-fold nucleic acid binding" evidence="7">
    <location>
        <begin position="6"/>
        <end position="101"/>
    </location>
</feature>
<keyword evidence="2 5" id="KW-0540">Nuclease</keyword>
<dbReference type="HAMAP" id="MF_00378">
    <property type="entry name" value="Exonuc_7_L"/>
    <property type="match status" value="1"/>
</dbReference>
<dbReference type="GO" id="GO:0006308">
    <property type="term" value="P:DNA catabolic process"/>
    <property type="evidence" value="ECO:0007669"/>
    <property type="project" value="UniProtKB-UniRule"/>
</dbReference>
<comment type="subunit">
    <text evidence="5">Heterooligomer composed of large and small subunits.</text>
</comment>
<evidence type="ECO:0000256" key="3">
    <source>
        <dbReference type="ARBA" id="ARBA00022801"/>
    </source>
</evidence>
<proteinExistence type="inferred from homology"/>